<dbReference type="NCBIfam" id="TIGR01711">
    <property type="entry name" value="gspJ"/>
    <property type="match status" value="1"/>
</dbReference>
<gene>
    <name evidence="11" type="primary">xcpW</name>
    <name evidence="11" type="ORF">NCTC10476_02808</name>
</gene>
<evidence type="ECO:0000256" key="10">
    <source>
        <dbReference type="SAM" id="Phobius"/>
    </source>
</evidence>
<dbReference type="SUPFAM" id="SSF54523">
    <property type="entry name" value="Pili subunits"/>
    <property type="match status" value="1"/>
</dbReference>
<evidence type="ECO:0000256" key="6">
    <source>
        <dbReference type="ARBA" id="ARBA00022519"/>
    </source>
</evidence>
<keyword evidence="5" id="KW-0488">Methylation</keyword>
<dbReference type="GeneID" id="66880516"/>
<dbReference type="NCBIfam" id="TIGR02532">
    <property type="entry name" value="IV_pilin_GFxxxE"/>
    <property type="match status" value="1"/>
</dbReference>
<evidence type="ECO:0000256" key="9">
    <source>
        <dbReference type="ARBA" id="ARBA00023136"/>
    </source>
</evidence>
<keyword evidence="12" id="KW-1185">Reference proteome</keyword>
<dbReference type="AlphaFoldDB" id="A0A380QTU1"/>
<evidence type="ECO:0000256" key="2">
    <source>
        <dbReference type="ARBA" id="ARBA00011084"/>
    </source>
</evidence>
<feature type="transmembrane region" description="Helical" evidence="10">
    <location>
        <begin position="12"/>
        <end position="32"/>
    </location>
</feature>
<dbReference type="PROSITE" id="PS00409">
    <property type="entry name" value="PROKAR_NTER_METHYL"/>
    <property type="match status" value="1"/>
</dbReference>
<dbReference type="Gene3D" id="2.10.70.20">
    <property type="entry name" value="gspk-gspi-gspj complex like domains"/>
    <property type="match status" value="1"/>
</dbReference>
<keyword evidence="6" id="KW-0997">Cell inner membrane</keyword>
<accession>A0A380QTU1</accession>
<comment type="similarity">
    <text evidence="2">Belongs to the GSP J family.</text>
</comment>
<dbReference type="RefSeq" id="WP_038251574.1">
    <property type="nucleotide sequence ID" value="NZ_CCYO01000007.1"/>
</dbReference>
<keyword evidence="4" id="KW-1003">Cell membrane</keyword>
<dbReference type="GO" id="GO:0015628">
    <property type="term" value="P:protein secretion by the type II secretion system"/>
    <property type="evidence" value="ECO:0007669"/>
    <property type="project" value="InterPro"/>
</dbReference>
<dbReference type="Gene3D" id="3.10.610.10">
    <property type="entry name" value="GSPII I/J protein-like"/>
    <property type="match status" value="1"/>
</dbReference>
<dbReference type="Proteomes" id="UP000255169">
    <property type="component" value="Unassembled WGS sequence"/>
</dbReference>
<dbReference type="Pfam" id="PF07963">
    <property type="entry name" value="N_methyl"/>
    <property type="match status" value="1"/>
</dbReference>
<keyword evidence="9 10" id="KW-0472">Membrane</keyword>
<dbReference type="InterPro" id="IPR010055">
    <property type="entry name" value="T2SS_protein-GspJ"/>
</dbReference>
<keyword evidence="7 10" id="KW-0812">Transmembrane</keyword>
<evidence type="ECO:0000256" key="5">
    <source>
        <dbReference type="ARBA" id="ARBA00022481"/>
    </source>
</evidence>
<dbReference type="Pfam" id="PF11612">
    <property type="entry name" value="T2SSJ"/>
    <property type="match status" value="1"/>
</dbReference>
<protein>
    <recommendedName>
        <fullName evidence="3">Type II secretion system protein J</fullName>
    </recommendedName>
</protein>
<keyword evidence="8 10" id="KW-1133">Transmembrane helix</keyword>
<name>A0A380QTU1_YERRU</name>
<dbReference type="GO" id="GO:0005886">
    <property type="term" value="C:plasma membrane"/>
    <property type="evidence" value="ECO:0007669"/>
    <property type="project" value="UniProtKB-SubCell"/>
</dbReference>
<evidence type="ECO:0000256" key="1">
    <source>
        <dbReference type="ARBA" id="ARBA00004377"/>
    </source>
</evidence>
<reference evidence="11 12" key="1">
    <citation type="submission" date="2018-06" db="EMBL/GenBank/DDBJ databases">
        <authorList>
            <consortium name="Pathogen Informatics"/>
            <person name="Doyle S."/>
        </authorList>
    </citation>
    <scope>NUCLEOTIDE SEQUENCE [LARGE SCALE GENOMIC DNA]</scope>
    <source>
        <strain evidence="11 12">NCTC10476</strain>
    </source>
</reference>
<proteinExistence type="inferred from homology"/>
<dbReference type="InterPro" id="IPR051621">
    <property type="entry name" value="T2SS_protein_J"/>
</dbReference>
<dbReference type="InterPro" id="IPR012902">
    <property type="entry name" value="N_methyl_site"/>
</dbReference>
<evidence type="ECO:0000313" key="12">
    <source>
        <dbReference type="Proteomes" id="UP000255169"/>
    </source>
</evidence>
<dbReference type="STRING" id="29486.UGYR_06975"/>
<evidence type="ECO:0000256" key="8">
    <source>
        <dbReference type="ARBA" id="ARBA00022989"/>
    </source>
</evidence>
<dbReference type="PANTHER" id="PTHR39583:SF2">
    <property type="entry name" value="TYPE II SECRETION SYSTEM PROTEIN J"/>
    <property type="match status" value="1"/>
</dbReference>
<comment type="subcellular location">
    <subcellularLocation>
        <location evidence="1">Cell inner membrane</location>
        <topology evidence="1">Single-pass membrane protein</topology>
    </subcellularLocation>
</comment>
<dbReference type="OrthoDB" id="9794345at2"/>
<dbReference type="InterPro" id="IPR045584">
    <property type="entry name" value="Pilin-like"/>
</dbReference>
<evidence type="ECO:0000256" key="3">
    <source>
        <dbReference type="ARBA" id="ARBA00021539"/>
    </source>
</evidence>
<sequence>MKKYDSAGFTLIEVLLTISIFSLLSLTAYFVLQNSLNTEINFKLQTERIAEIKYVFYMLERDLSHAIILKKDGGNNEMIKNFSAGEGVIDSDSHGVEFIRNNWFNYDGFFRRPELERVGYRLKDNVLERVRGEKSNKPIYITEASKKNSVVPIIHRVSTFNIELYHDGVWTSAWSDDGKVPEAILIILYIEDIGRVSKLIRLNMAN</sequence>
<evidence type="ECO:0000256" key="4">
    <source>
        <dbReference type="ARBA" id="ARBA00022475"/>
    </source>
</evidence>
<dbReference type="EMBL" id="UHJG01000001">
    <property type="protein sequence ID" value="SUQ01454.1"/>
    <property type="molecule type" value="Genomic_DNA"/>
</dbReference>
<evidence type="ECO:0000313" key="11">
    <source>
        <dbReference type="EMBL" id="SUQ01454.1"/>
    </source>
</evidence>
<dbReference type="PANTHER" id="PTHR39583">
    <property type="entry name" value="TYPE II SECRETION SYSTEM PROTEIN J-RELATED"/>
    <property type="match status" value="1"/>
</dbReference>
<evidence type="ECO:0000256" key="7">
    <source>
        <dbReference type="ARBA" id="ARBA00022692"/>
    </source>
</evidence>
<organism evidence="11 12">
    <name type="scientific">Yersinia ruckeri</name>
    <dbReference type="NCBI Taxonomy" id="29486"/>
    <lineage>
        <taxon>Bacteria</taxon>
        <taxon>Pseudomonadati</taxon>
        <taxon>Pseudomonadota</taxon>
        <taxon>Gammaproteobacteria</taxon>
        <taxon>Enterobacterales</taxon>
        <taxon>Yersiniaceae</taxon>
        <taxon>Yersinia</taxon>
    </lineage>
</organism>
<dbReference type="GO" id="GO:0015627">
    <property type="term" value="C:type II protein secretion system complex"/>
    <property type="evidence" value="ECO:0007669"/>
    <property type="project" value="InterPro"/>
</dbReference>